<dbReference type="EMBL" id="RJSG01000003">
    <property type="protein sequence ID" value="RNL77664.1"/>
    <property type="molecule type" value="Genomic_DNA"/>
</dbReference>
<evidence type="ECO:0000256" key="1">
    <source>
        <dbReference type="ARBA" id="ARBA00006068"/>
    </source>
</evidence>
<gene>
    <name evidence="5" type="ORF">EFL95_16800</name>
</gene>
<name>A0A3N0DPV0_9ACTN</name>
<dbReference type="PANTHER" id="PTHR33392">
    <property type="entry name" value="POLYISOPRENYL-TEICHOIC ACID--PEPTIDOGLYCAN TEICHOIC ACID TRANSFERASE TAGU"/>
    <property type="match status" value="1"/>
</dbReference>
<evidence type="ECO:0000256" key="3">
    <source>
        <dbReference type="SAM" id="Phobius"/>
    </source>
</evidence>
<accession>A0A3N0DPV0</accession>
<keyword evidence="6" id="KW-1185">Reference proteome</keyword>
<feature type="transmembrane region" description="Helical" evidence="3">
    <location>
        <begin position="68"/>
        <end position="89"/>
    </location>
</feature>
<proteinExistence type="inferred from homology"/>
<dbReference type="PANTHER" id="PTHR33392:SF6">
    <property type="entry name" value="POLYISOPRENYL-TEICHOIC ACID--PEPTIDOGLYCAN TEICHOIC ACID TRANSFERASE TAGU"/>
    <property type="match status" value="1"/>
</dbReference>
<feature type="domain" description="Cell envelope-related transcriptional attenuator" evidence="4">
    <location>
        <begin position="146"/>
        <end position="328"/>
    </location>
</feature>
<dbReference type="AlphaFoldDB" id="A0A3N0DPV0"/>
<evidence type="ECO:0000313" key="5">
    <source>
        <dbReference type="EMBL" id="RNL77664.1"/>
    </source>
</evidence>
<organism evidence="5 6">
    <name type="scientific">Nocardioides marmorisolisilvae</name>
    <dbReference type="NCBI Taxonomy" id="1542737"/>
    <lineage>
        <taxon>Bacteria</taxon>
        <taxon>Bacillati</taxon>
        <taxon>Actinomycetota</taxon>
        <taxon>Actinomycetes</taxon>
        <taxon>Propionibacteriales</taxon>
        <taxon>Nocardioidaceae</taxon>
        <taxon>Nocardioides</taxon>
    </lineage>
</organism>
<keyword evidence="3" id="KW-0472">Membrane</keyword>
<dbReference type="NCBIfam" id="TIGR00350">
    <property type="entry name" value="lytR_cpsA_psr"/>
    <property type="match status" value="1"/>
</dbReference>
<reference evidence="5 6" key="1">
    <citation type="submission" date="2018-11" db="EMBL/GenBank/DDBJ databases">
        <authorList>
            <person name="Li F."/>
        </authorList>
    </citation>
    <scope>NUCLEOTIDE SEQUENCE [LARGE SCALE GENOMIC DNA]</scope>
    <source>
        <strain evidence="5 6">KIS18-7</strain>
    </source>
</reference>
<feature type="region of interest" description="Disordered" evidence="2">
    <location>
        <begin position="407"/>
        <end position="449"/>
    </location>
</feature>
<feature type="compositionally biased region" description="Polar residues" evidence="2">
    <location>
        <begin position="430"/>
        <end position="439"/>
    </location>
</feature>
<dbReference type="Gene3D" id="3.40.630.190">
    <property type="entry name" value="LCP protein"/>
    <property type="match status" value="1"/>
</dbReference>
<keyword evidence="3" id="KW-0812">Transmembrane</keyword>
<dbReference type="InterPro" id="IPR050922">
    <property type="entry name" value="LytR/CpsA/Psr_CW_biosynth"/>
</dbReference>
<sequence>MTVVPGLFLGLIGFGVFSLKRDKIIDVALDPTALLWVVVVIGVVWSLWVSLIWKIYARNRSRTATLPFRVLGAAGVGLMCLAVSAPMAVGARYAVVQRDVVHTVFGTHESATTPKQVTKANPWGHRDRVNVLLLGGDGGIDRQGIRTDSVILASISVKTGSTTLFSFPRNLQNVPFKAGSPLAKLYPSGFTDGTPNNAEYFLNAVYRNIPALHPGVLGKTDNEGADAVKLAVEGATGIPVDYYVLVNLDGFSKLVDVLGGITVNINEPIPMGGNTDLHIPPKKYLQPGPNRTLNGYQALWYTRGRYGSTDYKRMARQRCAINAIVKKASPALMLRKYVALAEASKDIVRTDIPSRLLHAFVDLAGLVKGKPIRSVGFERSAAFDPNDPDFAYVRAAVYKALHPTVHHSSTGGATSSGGSGDSVAGDPGDTTPSKASDTNADCAYHPVAQ</sequence>
<evidence type="ECO:0000313" key="6">
    <source>
        <dbReference type="Proteomes" id="UP000277094"/>
    </source>
</evidence>
<keyword evidence="3" id="KW-1133">Transmembrane helix</keyword>
<feature type="transmembrane region" description="Helical" evidence="3">
    <location>
        <begin position="34"/>
        <end position="56"/>
    </location>
</feature>
<dbReference type="RefSeq" id="WP_123235249.1">
    <property type="nucleotide sequence ID" value="NZ_RJSG01000003.1"/>
</dbReference>
<evidence type="ECO:0000256" key="2">
    <source>
        <dbReference type="SAM" id="MobiDB-lite"/>
    </source>
</evidence>
<comment type="similarity">
    <text evidence="1">Belongs to the LytR/CpsA/Psr (LCP) family.</text>
</comment>
<dbReference type="InterPro" id="IPR004474">
    <property type="entry name" value="LytR_CpsA_psr"/>
</dbReference>
<dbReference type="Pfam" id="PF03816">
    <property type="entry name" value="LytR_cpsA_psr"/>
    <property type="match status" value="1"/>
</dbReference>
<comment type="caution">
    <text evidence="5">The sequence shown here is derived from an EMBL/GenBank/DDBJ whole genome shotgun (WGS) entry which is preliminary data.</text>
</comment>
<dbReference type="Proteomes" id="UP000277094">
    <property type="component" value="Unassembled WGS sequence"/>
</dbReference>
<dbReference type="OrthoDB" id="3573673at2"/>
<evidence type="ECO:0000259" key="4">
    <source>
        <dbReference type="Pfam" id="PF03816"/>
    </source>
</evidence>
<protein>
    <submittedName>
        <fullName evidence="5">LytR family transcriptional regulator</fullName>
    </submittedName>
</protein>